<name>A0A3D4VB94_9BACT</name>
<sequence>MRWCHARLRTLVPLLVMGAVGTATACTDNAPAMDLTMRTASATAVEDVMSDSVDAATGRPGPKAWTWEPIITKGHLVGIDERYERGLIRVVRLYAFDTTGSLRHYREWRLRGDSLAPWPTITAAGIDSAVMADAPVDATTVEFLAGVPMYSVRRTGRLTVPFHRVEMRRIVARAHTLYSRAAGATASR</sequence>
<gene>
    <name evidence="2" type="ORF">DGD08_14370</name>
</gene>
<evidence type="ECO:0000313" key="3">
    <source>
        <dbReference type="Proteomes" id="UP000264071"/>
    </source>
</evidence>
<comment type="caution">
    <text evidence="2">The sequence shown here is derived from an EMBL/GenBank/DDBJ whole genome shotgun (WGS) entry which is preliminary data.</text>
</comment>
<evidence type="ECO:0000313" key="2">
    <source>
        <dbReference type="EMBL" id="HCT58385.1"/>
    </source>
</evidence>
<dbReference type="AlphaFoldDB" id="A0A3D4VB94"/>
<evidence type="ECO:0000256" key="1">
    <source>
        <dbReference type="SAM" id="SignalP"/>
    </source>
</evidence>
<dbReference type="PROSITE" id="PS51257">
    <property type="entry name" value="PROKAR_LIPOPROTEIN"/>
    <property type="match status" value="1"/>
</dbReference>
<protein>
    <recommendedName>
        <fullName evidence="4">Lipoprotein</fullName>
    </recommendedName>
</protein>
<organism evidence="2 3">
    <name type="scientific">Gemmatimonas aurantiaca</name>
    <dbReference type="NCBI Taxonomy" id="173480"/>
    <lineage>
        <taxon>Bacteria</taxon>
        <taxon>Pseudomonadati</taxon>
        <taxon>Gemmatimonadota</taxon>
        <taxon>Gemmatimonadia</taxon>
        <taxon>Gemmatimonadales</taxon>
        <taxon>Gemmatimonadaceae</taxon>
        <taxon>Gemmatimonas</taxon>
    </lineage>
</organism>
<feature type="signal peptide" evidence="1">
    <location>
        <begin position="1"/>
        <end position="25"/>
    </location>
</feature>
<proteinExistence type="predicted"/>
<evidence type="ECO:0008006" key="4">
    <source>
        <dbReference type="Google" id="ProtNLM"/>
    </source>
</evidence>
<keyword evidence="1" id="KW-0732">Signal</keyword>
<dbReference type="Proteomes" id="UP000264071">
    <property type="component" value="Unassembled WGS sequence"/>
</dbReference>
<reference evidence="2 3" key="1">
    <citation type="journal article" date="2018" name="Nat. Biotechnol.">
        <title>A standardized bacterial taxonomy based on genome phylogeny substantially revises the tree of life.</title>
        <authorList>
            <person name="Parks D.H."/>
            <person name="Chuvochina M."/>
            <person name="Waite D.W."/>
            <person name="Rinke C."/>
            <person name="Skarshewski A."/>
            <person name="Chaumeil P.A."/>
            <person name="Hugenholtz P."/>
        </authorList>
    </citation>
    <scope>NUCLEOTIDE SEQUENCE [LARGE SCALE GENOMIC DNA]</scope>
    <source>
        <strain evidence="2">UBA8844</strain>
    </source>
</reference>
<accession>A0A3D4VB94</accession>
<feature type="chain" id="PRO_5017557759" description="Lipoprotein" evidence="1">
    <location>
        <begin position="26"/>
        <end position="188"/>
    </location>
</feature>
<dbReference type="EMBL" id="DPIY01000010">
    <property type="protein sequence ID" value="HCT58385.1"/>
    <property type="molecule type" value="Genomic_DNA"/>
</dbReference>